<evidence type="ECO:0000313" key="1">
    <source>
        <dbReference type="EMBL" id="KOX67477.1"/>
    </source>
</evidence>
<dbReference type="EMBL" id="KQ436054">
    <property type="protein sequence ID" value="KOX67477.1"/>
    <property type="molecule type" value="Genomic_DNA"/>
</dbReference>
<gene>
    <name evidence="1" type="ORF">WN51_08781</name>
</gene>
<evidence type="ECO:0000313" key="2">
    <source>
        <dbReference type="Proteomes" id="UP000053105"/>
    </source>
</evidence>
<organism evidence="1 2">
    <name type="scientific">Melipona quadrifasciata</name>
    <dbReference type="NCBI Taxonomy" id="166423"/>
    <lineage>
        <taxon>Eukaryota</taxon>
        <taxon>Metazoa</taxon>
        <taxon>Ecdysozoa</taxon>
        <taxon>Arthropoda</taxon>
        <taxon>Hexapoda</taxon>
        <taxon>Insecta</taxon>
        <taxon>Pterygota</taxon>
        <taxon>Neoptera</taxon>
        <taxon>Endopterygota</taxon>
        <taxon>Hymenoptera</taxon>
        <taxon>Apocrita</taxon>
        <taxon>Aculeata</taxon>
        <taxon>Apoidea</taxon>
        <taxon>Anthophila</taxon>
        <taxon>Apidae</taxon>
        <taxon>Melipona</taxon>
    </lineage>
</organism>
<proteinExistence type="predicted"/>
<name>A0A0M8ZN55_9HYME</name>
<reference evidence="1 2" key="1">
    <citation type="submission" date="2015-07" db="EMBL/GenBank/DDBJ databases">
        <title>The genome of Melipona quadrifasciata.</title>
        <authorList>
            <person name="Pan H."/>
            <person name="Kapheim K."/>
        </authorList>
    </citation>
    <scope>NUCLEOTIDE SEQUENCE [LARGE SCALE GENOMIC DNA]</scope>
    <source>
        <strain evidence="1">0111107301</strain>
        <tissue evidence="1">Whole body</tissue>
    </source>
</reference>
<accession>A0A0M8ZN55</accession>
<sequence length="463" mass="53450">MGKYDWVKGEPKNVARLTLPVSPDNHNRPAIEQLKISTKAPTLIHERRHRKKRYECVRNVNYNNVMFHVISTYRLARPKLRRMTDKQRANREEGEIGRWKLKLNGFDMSIVPELSTGKKPARFVQFVSLKGPEAAVLTRKTNYRRDRSVPDNATPTRAIRVWKESVFVYFSDHPIQDNLTSKLLKRDLPQNCPPVDDIVILETLIWIRSDQIRLDRILSFVIGPQTKFHEKLILWITVTLKVEPRDNVNNVNNKNNSCKEFIAARRILLAQSSIASRGYEFYFVTCKFEMPAAEIYWTLDKTGSVKLYDENICQGTKVMMVWKDEWKDFRRILWNEMFKFNVNLTATMREVREEIESLMCKRFLNLLIDFGVGTMLLGLIKTGIGAAKIAIIGNMLIWSDGKKVMNGFYGGGNQDNVSPPKNATNSKSKNTDCTKQIRINKLSTESDIDAFTFCTVEDVGSIE</sequence>
<dbReference type="Proteomes" id="UP000053105">
    <property type="component" value="Unassembled WGS sequence"/>
</dbReference>
<dbReference type="AlphaFoldDB" id="A0A0M8ZN55"/>
<keyword evidence="2" id="KW-1185">Reference proteome</keyword>
<protein>
    <submittedName>
        <fullName evidence="1">Uncharacterized protein</fullName>
    </submittedName>
</protein>